<dbReference type="Gene3D" id="3.40.50.9200">
    <property type="entry name" value="Hypothetical protein MTH538"/>
    <property type="match status" value="1"/>
</dbReference>
<evidence type="ECO:0000259" key="1">
    <source>
        <dbReference type="Pfam" id="PF08937"/>
    </source>
</evidence>
<protein>
    <submittedName>
        <fullName evidence="2">TIR domain-containing protein</fullName>
    </submittedName>
</protein>
<dbReference type="EMBL" id="CP102453">
    <property type="protein sequence ID" value="UUX35208.1"/>
    <property type="molecule type" value="Genomic_DNA"/>
</dbReference>
<evidence type="ECO:0000313" key="3">
    <source>
        <dbReference type="Proteomes" id="UP001315967"/>
    </source>
</evidence>
<feature type="domain" description="Thoeris protein ThsB TIR-like" evidence="1">
    <location>
        <begin position="7"/>
        <end position="101"/>
    </location>
</feature>
<keyword evidence="3" id="KW-1185">Reference proteome</keyword>
<evidence type="ECO:0000313" key="2">
    <source>
        <dbReference type="EMBL" id="UUX35208.1"/>
    </source>
</evidence>
<dbReference type="SUPFAM" id="SSF52206">
    <property type="entry name" value="Hypothetical protein MTH538"/>
    <property type="match status" value="1"/>
</dbReference>
<sequence length="165" mass="19071">MVKRQVFFSFHFSNDSTRAGQIRNMGVVDNSSTFSDNDWEEVREKTDDKIKRWIDNQLNNRSCLVLLIGEETANRKWINYEINKAIELNKGIVGIYIHNLKNLKGQQSNKGNNPFEYVTVKGEKSSKFITTFDSKYKISTNVYNDIKSNIPGLIENAILNKPSTW</sequence>
<dbReference type="RefSeq" id="WP_313794701.1">
    <property type="nucleotide sequence ID" value="NZ_CP102453.1"/>
</dbReference>
<dbReference type="InterPro" id="IPR015032">
    <property type="entry name" value="ThsB__TIR-like_domain"/>
</dbReference>
<dbReference type="Pfam" id="PF08937">
    <property type="entry name" value="ThsB_TIR"/>
    <property type="match status" value="1"/>
</dbReference>
<reference evidence="2 3" key="1">
    <citation type="submission" date="2022-08" db="EMBL/GenBank/DDBJ databases">
        <title>Aerococcaceae sp. nov isolated from spoiled eye mask.</title>
        <authorList>
            <person name="Zhou G."/>
            <person name="Xie X.-B."/>
            <person name="Shi Q.-S."/>
            <person name="Wang Y.-S."/>
            <person name="Wen X."/>
            <person name="Peng H."/>
            <person name="Yang X.-J."/>
            <person name="Tao H.-B."/>
            <person name="Huang X.-M."/>
        </authorList>
    </citation>
    <scope>NUCLEOTIDE SEQUENCE [LARGE SCALE GENOMIC DNA]</scope>
    <source>
        <strain evidence="3">DM20194951</strain>
    </source>
</reference>
<accession>A0ABY5P9V8</accession>
<dbReference type="Proteomes" id="UP001315967">
    <property type="component" value="Chromosome"/>
</dbReference>
<organism evidence="2 3">
    <name type="scientific">Fundicoccus culcitae</name>
    <dbReference type="NCBI Taxonomy" id="2969821"/>
    <lineage>
        <taxon>Bacteria</taxon>
        <taxon>Bacillati</taxon>
        <taxon>Bacillota</taxon>
        <taxon>Bacilli</taxon>
        <taxon>Lactobacillales</taxon>
        <taxon>Aerococcaceae</taxon>
        <taxon>Fundicoccus</taxon>
    </lineage>
</organism>
<proteinExistence type="predicted"/>
<name>A0ABY5P9V8_9LACT</name>
<dbReference type="InterPro" id="IPR036490">
    <property type="entry name" value="ThsB_TIR-like_sf"/>
</dbReference>
<gene>
    <name evidence="2" type="ORF">NRE15_06075</name>
</gene>